<comment type="caution">
    <text evidence="2">The sequence shown here is derived from an EMBL/GenBank/DDBJ whole genome shotgun (WGS) entry which is preliminary data.</text>
</comment>
<gene>
    <name evidence="2" type="ORF">LG45_12530</name>
</gene>
<keyword evidence="3" id="KW-1185">Reference proteome</keyword>
<evidence type="ECO:0000256" key="1">
    <source>
        <dbReference type="SAM" id="SignalP"/>
    </source>
</evidence>
<name>A0A095SRR9_9FLAO</name>
<sequence length="281" mass="32141">MLLKYNLRIVIATILITQISLAQDTTAPEKYTAHNKGKFFVYWGGNRETFTKSDIRFYGEGYDFTLQNVTAYDKPKGWHVDYVNPARMTIPQTNLRIGYFINDHYNISIGVDHMKYVMAQNRAVDINGFYPNPGTYGESLPNGQVLLTEDFLTFEHTDGLNYVNTEFARVDDISKLFRITNTDKFQINLTEGAGIGLLYPKTNAKLLGNNRHDDFHVSGYGVSAKVGLNFTFFKHFFIQTELKGGYINLNDIRTTENSSDRAEQKFFFLQKIIVLGGIFKL</sequence>
<evidence type="ECO:0000313" key="2">
    <source>
        <dbReference type="EMBL" id="KGD67049.1"/>
    </source>
</evidence>
<reference evidence="2 3" key="1">
    <citation type="submission" date="2014-09" db="EMBL/GenBank/DDBJ databases">
        <title>Whole Genome Shotgun of Flavobacterium aquatile LMG 4008.</title>
        <authorList>
            <person name="Gale A.N."/>
            <person name="Pipes S.E."/>
            <person name="Newman J.D."/>
        </authorList>
    </citation>
    <scope>NUCLEOTIDE SEQUENCE [LARGE SCALE GENOMIC DNA]</scope>
    <source>
        <strain evidence="2 3">LMG 4008</strain>
    </source>
</reference>
<proteinExistence type="predicted"/>
<evidence type="ECO:0000313" key="3">
    <source>
        <dbReference type="Proteomes" id="UP000029554"/>
    </source>
</evidence>
<feature type="signal peptide" evidence="1">
    <location>
        <begin position="1"/>
        <end position="22"/>
    </location>
</feature>
<dbReference type="EMBL" id="JRHH01000005">
    <property type="protein sequence ID" value="KGD67049.1"/>
    <property type="molecule type" value="Genomic_DNA"/>
</dbReference>
<dbReference type="eggNOG" id="ENOG502Z8RB">
    <property type="taxonomic scope" value="Bacteria"/>
</dbReference>
<dbReference type="RefSeq" id="WP_035127560.1">
    <property type="nucleotide sequence ID" value="NZ_JRHH01000005.1"/>
</dbReference>
<accession>A0A095SRR9</accession>
<organism evidence="2 3">
    <name type="scientific">Flavobacterium aquatile LMG 4008 = ATCC 11947</name>
    <dbReference type="NCBI Taxonomy" id="1453498"/>
    <lineage>
        <taxon>Bacteria</taxon>
        <taxon>Pseudomonadati</taxon>
        <taxon>Bacteroidota</taxon>
        <taxon>Flavobacteriia</taxon>
        <taxon>Flavobacteriales</taxon>
        <taxon>Flavobacteriaceae</taxon>
        <taxon>Flavobacterium</taxon>
    </lineage>
</organism>
<protein>
    <submittedName>
        <fullName evidence="2">Membrane protein</fullName>
    </submittedName>
</protein>
<dbReference type="Proteomes" id="UP000029554">
    <property type="component" value="Unassembled WGS sequence"/>
</dbReference>
<dbReference type="AlphaFoldDB" id="A0A095SRR9"/>
<feature type="chain" id="PRO_5001909585" evidence="1">
    <location>
        <begin position="23"/>
        <end position="281"/>
    </location>
</feature>
<dbReference type="OrthoDB" id="8887208at2"/>
<keyword evidence="1" id="KW-0732">Signal</keyword>
<dbReference type="STRING" id="1453498.LG45_12530"/>